<keyword evidence="2" id="KW-1185">Reference proteome</keyword>
<accession>A0ABP8CR87</accession>
<gene>
    <name evidence="1" type="ORF">GCM10022254_75470</name>
</gene>
<name>A0ABP8CR87_9ACTN</name>
<dbReference type="Proteomes" id="UP001501710">
    <property type="component" value="Unassembled WGS sequence"/>
</dbReference>
<reference evidence="2" key="1">
    <citation type="journal article" date="2019" name="Int. J. Syst. Evol. Microbiol.">
        <title>The Global Catalogue of Microorganisms (GCM) 10K type strain sequencing project: providing services to taxonomists for standard genome sequencing and annotation.</title>
        <authorList>
            <consortium name="The Broad Institute Genomics Platform"/>
            <consortium name="The Broad Institute Genome Sequencing Center for Infectious Disease"/>
            <person name="Wu L."/>
            <person name="Ma J."/>
        </authorList>
    </citation>
    <scope>NUCLEOTIDE SEQUENCE [LARGE SCALE GENOMIC DNA]</scope>
    <source>
        <strain evidence="2">JCM 17440</strain>
    </source>
</reference>
<dbReference type="EMBL" id="BAABAS010000033">
    <property type="protein sequence ID" value="GAA4242446.1"/>
    <property type="molecule type" value="Genomic_DNA"/>
</dbReference>
<organism evidence="1 2">
    <name type="scientific">Actinomadura meridiana</name>
    <dbReference type="NCBI Taxonomy" id="559626"/>
    <lineage>
        <taxon>Bacteria</taxon>
        <taxon>Bacillati</taxon>
        <taxon>Actinomycetota</taxon>
        <taxon>Actinomycetes</taxon>
        <taxon>Streptosporangiales</taxon>
        <taxon>Thermomonosporaceae</taxon>
        <taxon>Actinomadura</taxon>
    </lineage>
</organism>
<proteinExistence type="predicted"/>
<evidence type="ECO:0000313" key="2">
    <source>
        <dbReference type="Proteomes" id="UP001501710"/>
    </source>
</evidence>
<evidence type="ECO:0000313" key="1">
    <source>
        <dbReference type="EMBL" id="GAA4242446.1"/>
    </source>
</evidence>
<protein>
    <submittedName>
        <fullName evidence="1">Uncharacterized protein</fullName>
    </submittedName>
</protein>
<comment type="caution">
    <text evidence="1">The sequence shown here is derived from an EMBL/GenBank/DDBJ whole genome shotgun (WGS) entry which is preliminary data.</text>
</comment>
<sequence>MMREGGGMISATGLFPQTVCAAAGRLNGKAFPHWTPVTVGRVRALVSYRLNDREHERRAEVGLGAMTSPDVLRLLIALPLGERVWSGVLTSADRRRLRRLGDGSVVSEGPELLRLAVPAVEAGIALVAAGSWRQGLEAAGRFTPFCVRAIVLRRKPRDMEALRLEADFYGIGVIVADGFGQDGPSVLVPPAPFVRERVSVGGWLFLEQLYATIL</sequence>